<gene>
    <name evidence="17" type="ORF">DC041_0009785</name>
</gene>
<keyword evidence="7" id="KW-0256">Endoplasmic reticulum</keyword>
<dbReference type="GO" id="GO:0046872">
    <property type="term" value="F:metal ion binding"/>
    <property type="evidence" value="ECO:0007669"/>
    <property type="project" value="UniProtKB-KW"/>
</dbReference>
<evidence type="ECO:0000259" key="16">
    <source>
        <dbReference type="PROSITE" id="PS50305"/>
    </source>
</evidence>
<dbReference type="InterPro" id="IPR003000">
    <property type="entry name" value="Sirtuin"/>
</dbReference>
<evidence type="ECO:0000256" key="10">
    <source>
        <dbReference type="ARBA" id="ARBA00023027"/>
    </source>
</evidence>
<dbReference type="GO" id="GO:0000122">
    <property type="term" value="P:negative regulation of transcription by RNA polymerase II"/>
    <property type="evidence" value="ECO:0007669"/>
    <property type="project" value="TreeGrafter"/>
</dbReference>
<keyword evidence="6 13" id="KW-0479">Metal-binding</keyword>
<evidence type="ECO:0000256" key="5">
    <source>
        <dbReference type="ARBA" id="ARBA00022692"/>
    </source>
</evidence>
<evidence type="ECO:0000256" key="12">
    <source>
        <dbReference type="ARBA" id="ARBA00038170"/>
    </source>
</evidence>
<evidence type="ECO:0000256" key="4">
    <source>
        <dbReference type="ARBA" id="ARBA00022679"/>
    </source>
</evidence>
<dbReference type="GO" id="GO:0005634">
    <property type="term" value="C:nucleus"/>
    <property type="evidence" value="ECO:0007669"/>
    <property type="project" value="TreeGrafter"/>
</dbReference>
<evidence type="ECO:0000256" key="14">
    <source>
        <dbReference type="SAM" id="MobiDB-lite"/>
    </source>
</evidence>
<feature type="transmembrane region" description="Helical" evidence="15">
    <location>
        <begin position="413"/>
        <end position="435"/>
    </location>
</feature>
<evidence type="ECO:0000256" key="1">
    <source>
        <dbReference type="ARBA" id="ARBA00004477"/>
    </source>
</evidence>
<dbReference type="Gene3D" id="3.40.50.1220">
    <property type="entry name" value="TPP-binding domain"/>
    <property type="match status" value="1"/>
</dbReference>
<dbReference type="GO" id="GO:0046969">
    <property type="term" value="F:histone H3K9 deacetylase activity, NAD-dependent"/>
    <property type="evidence" value="ECO:0007669"/>
    <property type="project" value="TreeGrafter"/>
</dbReference>
<dbReference type="PANTHER" id="PTHR11085">
    <property type="entry name" value="NAD-DEPENDENT PROTEIN DEACYLASE SIRTUIN-5, MITOCHONDRIAL-RELATED"/>
    <property type="match status" value="1"/>
</dbReference>
<name>A0A430QPY0_SCHBO</name>
<dbReference type="SUPFAM" id="SSF52467">
    <property type="entry name" value="DHS-like NAD/FAD-binding domain"/>
    <property type="match status" value="1"/>
</dbReference>
<dbReference type="GO" id="GO:0070403">
    <property type="term" value="F:NAD+ binding"/>
    <property type="evidence" value="ECO:0007669"/>
    <property type="project" value="InterPro"/>
</dbReference>
<keyword evidence="8 13" id="KW-0862">Zinc</keyword>
<dbReference type="EMBL" id="QMKO01001484">
    <property type="protein sequence ID" value="RTG89760.1"/>
    <property type="molecule type" value="Genomic_DNA"/>
</dbReference>
<reference evidence="17 18" key="1">
    <citation type="journal article" date="2019" name="PLoS Pathog.">
        <title>Genome sequence of the bovine parasite Schistosoma bovis Tanzania.</title>
        <authorList>
            <person name="Oey H."/>
            <person name="Zakrzewski M."/>
            <person name="Gobert G."/>
            <person name="Gravermann K."/>
            <person name="Stoye J."/>
            <person name="Jones M."/>
            <person name="Mcmanus D."/>
            <person name="Krause L."/>
        </authorList>
    </citation>
    <scope>NUCLEOTIDE SEQUENCE [LARGE SCALE GENOMIC DNA]</scope>
    <source>
        <strain evidence="17 18">TAN1997</strain>
    </source>
</reference>
<feature type="transmembrane region" description="Helical" evidence="15">
    <location>
        <begin position="645"/>
        <end position="661"/>
    </location>
</feature>
<proteinExistence type="inferred from homology"/>
<dbReference type="InterPro" id="IPR026590">
    <property type="entry name" value="Ssirtuin_cat_dom"/>
</dbReference>
<evidence type="ECO:0000256" key="2">
    <source>
        <dbReference type="ARBA" id="ARBA00012928"/>
    </source>
</evidence>
<evidence type="ECO:0000313" key="18">
    <source>
        <dbReference type="Proteomes" id="UP000290809"/>
    </source>
</evidence>
<evidence type="ECO:0000256" key="11">
    <source>
        <dbReference type="ARBA" id="ARBA00023136"/>
    </source>
</evidence>
<protein>
    <recommendedName>
        <fullName evidence="2">protein acetyllysine N-acetyltransferase</fullName>
        <ecNumber evidence="2">2.3.1.286</ecNumber>
    </recommendedName>
</protein>
<keyword evidence="18" id="KW-1185">Reference proteome</keyword>
<feature type="region of interest" description="Disordered" evidence="14">
    <location>
        <begin position="1298"/>
        <end position="1317"/>
    </location>
</feature>
<evidence type="ECO:0000256" key="9">
    <source>
        <dbReference type="ARBA" id="ARBA00022989"/>
    </source>
</evidence>
<feature type="transmembrane region" description="Helical" evidence="15">
    <location>
        <begin position="475"/>
        <end position="492"/>
    </location>
</feature>
<feature type="transmembrane region" description="Helical" evidence="15">
    <location>
        <begin position="498"/>
        <end position="516"/>
    </location>
</feature>
<feature type="transmembrane region" description="Helical" evidence="15">
    <location>
        <begin position="523"/>
        <end position="546"/>
    </location>
</feature>
<feature type="compositionally biased region" description="Polar residues" evidence="14">
    <location>
        <begin position="1611"/>
        <end position="1621"/>
    </location>
</feature>
<evidence type="ECO:0000256" key="13">
    <source>
        <dbReference type="PROSITE-ProRule" id="PRU00236"/>
    </source>
</evidence>
<feature type="compositionally biased region" description="Basic residues" evidence="14">
    <location>
        <begin position="1355"/>
        <end position="1367"/>
    </location>
</feature>
<dbReference type="GO" id="GO:0005789">
    <property type="term" value="C:endoplasmic reticulum membrane"/>
    <property type="evidence" value="ECO:0007669"/>
    <property type="project" value="UniProtKB-SubCell"/>
</dbReference>
<feature type="compositionally biased region" description="Low complexity" evidence="14">
    <location>
        <begin position="1622"/>
        <end position="1634"/>
    </location>
</feature>
<feature type="binding site" evidence="13">
    <location>
        <position position="144"/>
    </location>
    <ligand>
        <name>Zn(2+)</name>
        <dbReference type="ChEBI" id="CHEBI:29105"/>
    </ligand>
</feature>
<feature type="binding site" evidence="13">
    <location>
        <position position="141"/>
    </location>
    <ligand>
        <name>Zn(2+)</name>
        <dbReference type="ChEBI" id="CHEBI:29105"/>
    </ligand>
</feature>
<sequence>MSVDYASKLSYYPNKGVCGVPEVLDDDSQLNFKLTELVNLVRRSTYIVVHTGAGISTSVGIPDFRGPGGVWTLEKVGKKPKLSIPFEKVIPSLAHRALVELEKHDVVKFLVTQNIDGLHLRSGFPRDRLAILHGDMFLESCSACGTLYARSTPSGSVGLRQSSVVCTYLKPNKRCCRGKLRDTILDWEDDLPLLDYNLAIEQSKKADLHICIGSSLQMFPAAGLPLTNVCKTVNNRSTNNCPSIQNDYKIESSKNLGSKLVIINLQPTKMAKYATLNINAPADFVMKSGYLHPDEYFQGIEVAAGDIYNLDVLRTWEFQLDDKGPLRSVAGMSPFVHIPIQAAKWIHGGIDYKTEETDFNGSDMLNRVLFPSRLVTVLGSYLVDLFILRCCIRVDHHQVSAKQTKIQKILRAVQYHSVPTALLLYASCAFGGSLWSTRTIVNVWESIYVSLFGLLFLEVLDRLEQSSDPTVNKQSLILFMCIQSAVVVWGTFLRPTYILFILPLGIIELAFILVKFKYISMILCLPSVLLVFFNTFICVIIDTLYFHNVSLLQAFQVDFSRFKLIYTPYRFLTYNSNSYHVSSHGLHSRFTHFLVNWPLIFGPIFTFRLFTQPLQRRSISSCIAWISVVFPTFVLSIIPHQEARFLIPCLPCACFVVGQSVDAKVRHTKRKDVSCTCISIIVLWIFHQFILILFYGYLHQAGLFSYMRTIPSNVTGCVTHVFFRTYMPPRFLLNIPLEKSSHYPSQSCKSLIDLGGSNVTILNNTINHLKTYQNFSGILKLESNTFGMTIDKHTIFETSNPLTESVKNLPGITYESRVLGHFQNPELFHSPASLPKLTPSPDVKNRSHLSSINNKPLVLNISNPRFPPINSSKSTTTNDFSGLWPPSISLSNRIINKNNDGSLILQNDSFIPKALSDQQDFRIPTSIINDQIVVQNPSSICLAANNISVTISPALPNLITSSAFCCPTRFIPESVKTTVSNRTFCFVSSRSVAKLPSVCVHSTLINQEIHSSVAAPDVSYCGALPYPRSQPPRKSGDVSQVSVSTLSSFVNKTNHLEESCLDIAKNVLSVVFPLNSYDLLDIFTFSSDLKNAPDKSIQQHELSPPKSLFHCDYCTFTSSNSDRLFRHINSRHLSSLEHDKVKPSCLQVHPTSLSDISNQIIITSDYSSSSSSSFSITNSTSSLPVTDSTSSNVFETTVSNTPSTFTTHDNNNYRSCNLLPSESFPNIPVTVCINNSTCKNSSHNTLSKSSSRRKQSFPFKMPAGSDLIQLPVVYSNNRFCDLPLQSVELSVNNKGSTLLNESSGSSYASGSTLDDTSDEKDSVFLGFTHMGSSRKRLHSPEGSETSLFLSSSQQKNRHRKNRIKSNRHNVTSLVDRGKSINFSSHMTISKQETKRYFTSKESTLLPVNSSFPLRDISVTLERLNDIPEYSHTDSDSSIINISSTSSEYSYQDTQRLTPDKIENPKLEKQRMKDVFSLSYDNFKSSEQGTLSHKHNELNEDSEQIKKHPYLNELPVAVDSNQIEMLKMSNNRRRPSGVKKYSKQLEIPDEFLTLQSRSEMEADELQVDILTGEIFVKNIPLRSLVTGLKRPRFYQLELDYKKYLPRGGRSQPFRNSKGQHPFSNNSKNVHKVNSVITTANKRSNKEKK</sequence>
<evidence type="ECO:0000256" key="3">
    <source>
        <dbReference type="ARBA" id="ARBA00022676"/>
    </source>
</evidence>
<dbReference type="InterPro" id="IPR029035">
    <property type="entry name" value="DHS-like_NAD/FAD-binding_dom"/>
</dbReference>
<dbReference type="STRING" id="6184.A0A430QPY0"/>
<keyword evidence="4" id="KW-0808">Transferase</keyword>
<evidence type="ECO:0000256" key="6">
    <source>
        <dbReference type="ARBA" id="ARBA00022723"/>
    </source>
</evidence>
<feature type="transmembrane region" description="Helical" evidence="15">
    <location>
        <begin position="374"/>
        <end position="392"/>
    </location>
</feature>
<evidence type="ECO:0000256" key="7">
    <source>
        <dbReference type="ARBA" id="ARBA00022824"/>
    </source>
</evidence>
<comment type="subcellular location">
    <subcellularLocation>
        <location evidence="1">Endoplasmic reticulum membrane</location>
        <topology evidence="1">Multi-pass membrane protein</topology>
    </subcellularLocation>
</comment>
<keyword evidence="3" id="KW-0328">Glycosyltransferase</keyword>
<dbReference type="EC" id="2.3.1.286" evidence="2"/>
<feature type="region of interest" description="Disordered" evidence="14">
    <location>
        <begin position="1333"/>
        <end position="1370"/>
    </location>
</feature>
<keyword evidence="11 15" id="KW-0472">Membrane</keyword>
<dbReference type="Proteomes" id="UP000290809">
    <property type="component" value="Unassembled WGS sequence"/>
</dbReference>
<evidence type="ECO:0000313" key="17">
    <source>
        <dbReference type="EMBL" id="RTG89760.1"/>
    </source>
</evidence>
<keyword evidence="5 15" id="KW-0812">Transmembrane</keyword>
<dbReference type="PANTHER" id="PTHR11085:SF12">
    <property type="entry name" value="NAD-DEPENDENT PROTEIN DEACYLASE SIRTUIN-6"/>
    <property type="match status" value="1"/>
</dbReference>
<dbReference type="Gene3D" id="2.20.28.200">
    <property type="match status" value="1"/>
</dbReference>
<feature type="transmembrane region" description="Helical" evidence="15">
    <location>
        <begin position="673"/>
        <end position="698"/>
    </location>
</feature>
<keyword evidence="10" id="KW-0520">NAD</keyword>
<dbReference type="InterPro" id="IPR005599">
    <property type="entry name" value="GPI_mannosylTrfase"/>
</dbReference>
<feature type="compositionally biased region" description="Low complexity" evidence="14">
    <location>
        <begin position="1302"/>
        <end position="1311"/>
    </location>
</feature>
<dbReference type="PROSITE" id="PS50305">
    <property type="entry name" value="SIRTUIN"/>
    <property type="match status" value="1"/>
</dbReference>
<dbReference type="InterPro" id="IPR050134">
    <property type="entry name" value="NAD-dep_sirtuin_deacylases"/>
</dbReference>
<feature type="compositionally biased region" description="Polar residues" evidence="14">
    <location>
        <begin position="1342"/>
        <end position="1354"/>
    </location>
</feature>
<dbReference type="Pfam" id="PF03901">
    <property type="entry name" value="Glyco_transf_22"/>
    <property type="match status" value="1"/>
</dbReference>
<feature type="binding site" evidence="13">
    <location>
        <position position="166"/>
    </location>
    <ligand>
        <name>Zn(2+)</name>
        <dbReference type="ChEBI" id="CHEBI:29105"/>
    </ligand>
</feature>
<feature type="binding site" evidence="13">
    <location>
        <position position="176"/>
    </location>
    <ligand>
        <name>Zn(2+)</name>
        <dbReference type="ChEBI" id="CHEBI:29105"/>
    </ligand>
</feature>
<evidence type="ECO:0000256" key="8">
    <source>
        <dbReference type="ARBA" id="ARBA00022833"/>
    </source>
</evidence>
<dbReference type="FunFam" id="3.40.50.1220:FF:000038">
    <property type="entry name" value="NAD-dependent protein deacetylase sirtuin-6 isoform X2"/>
    <property type="match status" value="1"/>
</dbReference>
<dbReference type="GO" id="GO:0016757">
    <property type="term" value="F:glycosyltransferase activity"/>
    <property type="evidence" value="ECO:0007669"/>
    <property type="project" value="UniProtKB-KW"/>
</dbReference>
<dbReference type="Pfam" id="PF02146">
    <property type="entry name" value="SIR2"/>
    <property type="match status" value="1"/>
</dbReference>
<feature type="transmembrane region" description="Helical" evidence="15">
    <location>
        <begin position="590"/>
        <end position="610"/>
    </location>
</feature>
<keyword evidence="9 15" id="KW-1133">Transmembrane helix</keyword>
<feature type="region of interest" description="Disordered" evidence="14">
    <location>
        <begin position="1604"/>
        <end position="1647"/>
    </location>
</feature>
<organism evidence="17 18">
    <name type="scientific">Schistosoma bovis</name>
    <name type="common">Blood fluke</name>
    <dbReference type="NCBI Taxonomy" id="6184"/>
    <lineage>
        <taxon>Eukaryota</taxon>
        <taxon>Metazoa</taxon>
        <taxon>Spiralia</taxon>
        <taxon>Lophotrochozoa</taxon>
        <taxon>Platyhelminthes</taxon>
        <taxon>Trematoda</taxon>
        <taxon>Digenea</taxon>
        <taxon>Strigeidida</taxon>
        <taxon>Schistosomatoidea</taxon>
        <taxon>Schistosomatidae</taxon>
        <taxon>Schistosoma</taxon>
    </lineage>
</organism>
<feature type="active site" description="Proton acceptor" evidence="13">
    <location>
        <position position="133"/>
    </location>
</feature>
<evidence type="ECO:0000256" key="15">
    <source>
        <dbReference type="SAM" id="Phobius"/>
    </source>
</evidence>
<comment type="caution">
    <text evidence="17">The sequence shown here is derived from an EMBL/GenBank/DDBJ whole genome shotgun (WGS) entry which is preliminary data.</text>
</comment>
<feature type="transmembrane region" description="Helical" evidence="15">
    <location>
        <begin position="622"/>
        <end position="639"/>
    </location>
</feature>
<comment type="similarity">
    <text evidence="12">Belongs to the sirtuin family. Class IV subfamily.</text>
</comment>
<feature type="domain" description="Deacetylase sirtuin-type" evidence="16">
    <location>
        <begin position="27"/>
        <end position="316"/>
    </location>
</feature>
<accession>A0A430QPY0</accession>
<dbReference type="GO" id="GO:0003714">
    <property type="term" value="F:transcription corepressor activity"/>
    <property type="evidence" value="ECO:0007669"/>
    <property type="project" value="TreeGrafter"/>
</dbReference>